<comment type="similarity">
    <text evidence="3">Belongs to the RBT5 family.</text>
</comment>
<dbReference type="InterPro" id="IPR008427">
    <property type="entry name" value="Extracellular_membr_CFEM_dom"/>
</dbReference>
<evidence type="ECO:0000256" key="9">
    <source>
        <dbReference type="SAM" id="SignalP"/>
    </source>
</evidence>
<dbReference type="EMBL" id="JBFCZG010000005">
    <property type="protein sequence ID" value="KAL3421996.1"/>
    <property type="molecule type" value="Genomic_DNA"/>
</dbReference>
<evidence type="ECO:0000256" key="8">
    <source>
        <dbReference type="ARBA" id="ARBA00023288"/>
    </source>
</evidence>
<dbReference type="Pfam" id="PF05730">
    <property type="entry name" value="CFEM"/>
    <property type="match status" value="1"/>
</dbReference>
<keyword evidence="7" id="KW-1015">Disulfide bond</keyword>
<dbReference type="Proteomes" id="UP001629113">
    <property type="component" value="Unassembled WGS sequence"/>
</dbReference>
<evidence type="ECO:0000259" key="10">
    <source>
        <dbReference type="Pfam" id="PF05730"/>
    </source>
</evidence>
<name>A0ABR4PF88_9HELO</name>
<evidence type="ECO:0000313" key="12">
    <source>
        <dbReference type="Proteomes" id="UP001629113"/>
    </source>
</evidence>
<organism evidence="11 12">
    <name type="scientific">Phlyctema vagabunda</name>
    <dbReference type="NCBI Taxonomy" id="108571"/>
    <lineage>
        <taxon>Eukaryota</taxon>
        <taxon>Fungi</taxon>
        <taxon>Dikarya</taxon>
        <taxon>Ascomycota</taxon>
        <taxon>Pezizomycotina</taxon>
        <taxon>Leotiomycetes</taxon>
        <taxon>Helotiales</taxon>
        <taxon>Dermateaceae</taxon>
        <taxon>Phlyctema</taxon>
    </lineage>
</organism>
<comment type="caution">
    <text evidence="11">The sequence shown here is derived from an EMBL/GenBank/DDBJ whole genome shotgun (WGS) entry which is preliminary data.</text>
</comment>
<keyword evidence="4" id="KW-0964">Secreted</keyword>
<evidence type="ECO:0000256" key="3">
    <source>
        <dbReference type="ARBA" id="ARBA00010031"/>
    </source>
</evidence>
<keyword evidence="5" id="KW-0325">Glycoprotein</keyword>
<keyword evidence="12" id="KW-1185">Reference proteome</keyword>
<feature type="chain" id="PRO_5045831804" description="CFEM domain-containing protein" evidence="9">
    <location>
        <begin position="20"/>
        <end position="154"/>
    </location>
</feature>
<feature type="domain" description="CFEM" evidence="10">
    <location>
        <begin position="19"/>
        <end position="85"/>
    </location>
</feature>
<evidence type="ECO:0000256" key="2">
    <source>
        <dbReference type="ARBA" id="ARBA00004613"/>
    </source>
</evidence>
<sequence length="154" mass="16624">MKPLRIFLTLVSLAGLVKAQTLPACASPSLPEAYKIVLKDCDDLYDIECLCTQTQVFNDLVNLTESVCNMEETGRILRYGEYFCNDFAGTNYSITAANDTQAYLHPNSSTTKTNPVNTAVNSAVPTATFSGDASRVNIVTQIGLVGIMLGAFVL</sequence>
<evidence type="ECO:0000256" key="5">
    <source>
        <dbReference type="ARBA" id="ARBA00022622"/>
    </source>
</evidence>
<keyword evidence="8" id="KW-0449">Lipoprotein</keyword>
<keyword evidence="6 9" id="KW-0732">Signal</keyword>
<proteinExistence type="inferred from homology"/>
<feature type="signal peptide" evidence="9">
    <location>
        <begin position="1"/>
        <end position="19"/>
    </location>
</feature>
<evidence type="ECO:0000256" key="4">
    <source>
        <dbReference type="ARBA" id="ARBA00022525"/>
    </source>
</evidence>
<evidence type="ECO:0000256" key="1">
    <source>
        <dbReference type="ARBA" id="ARBA00004589"/>
    </source>
</evidence>
<evidence type="ECO:0000313" key="11">
    <source>
        <dbReference type="EMBL" id="KAL3421996.1"/>
    </source>
</evidence>
<comment type="subcellular location">
    <subcellularLocation>
        <location evidence="1">Membrane</location>
        <topology evidence="1">Lipid-anchor</topology>
        <topology evidence="1">GPI-anchor</topology>
    </subcellularLocation>
    <subcellularLocation>
        <location evidence="2">Secreted</location>
    </subcellularLocation>
</comment>
<evidence type="ECO:0000256" key="7">
    <source>
        <dbReference type="ARBA" id="ARBA00023157"/>
    </source>
</evidence>
<gene>
    <name evidence="11" type="ORF">PVAG01_06152</name>
</gene>
<accession>A0ABR4PF88</accession>
<protein>
    <recommendedName>
        <fullName evidence="10">CFEM domain-containing protein</fullName>
    </recommendedName>
</protein>
<reference evidence="11 12" key="1">
    <citation type="submission" date="2024-06" db="EMBL/GenBank/DDBJ databases">
        <title>Complete genome of Phlyctema vagabunda strain 19-DSS-EL-015.</title>
        <authorList>
            <person name="Fiorenzani C."/>
        </authorList>
    </citation>
    <scope>NUCLEOTIDE SEQUENCE [LARGE SCALE GENOMIC DNA]</scope>
    <source>
        <strain evidence="11 12">19-DSS-EL-015</strain>
    </source>
</reference>
<keyword evidence="5" id="KW-0336">GPI-anchor</keyword>
<keyword evidence="5" id="KW-0472">Membrane</keyword>
<evidence type="ECO:0000256" key="6">
    <source>
        <dbReference type="ARBA" id="ARBA00022729"/>
    </source>
</evidence>